<gene>
    <name evidence="2" type="ORF">GCM10010502_14390</name>
</gene>
<comment type="caution">
    <text evidence="2">The sequence shown here is derived from an EMBL/GenBank/DDBJ whole genome shotgun (WGS) entry which is preliminary data.</text>
</comment>
<protein>
    <submittedName>
        <fullName evidence="2">Uncharacterized protein</fullName>
    </submittedName>
</protein>
<dbReference type="Pfam" id="PF19457">
    <property type="entry name" value="DUF5994"/>
    <property type="match status" value="1"/>
</dbReference>
<evidence type="ECO:0000313" key="3">
    <source>
        <dbReference type="Proteomes" id="UP000610124"/>
    </source>
</evidence>
<dbReference type="InterPro" id="IPR046036">
    <property type="entry name" value="DUF5994"/>
</dbReference>
<reference evidence="2" key="1">
    <citation type="journal article" date="2014" name="Int. J. Syst. Evol. Microbiol.">
        <title>Complete genome sequence of Corynebacterium casei LMG S-19264T (=DSM 44701T), isolated from a smear-ripened cheese.</title>
        <authorList>
            <consortium name="US DOE Joint Genome Institute (JGI-PGF)"/>
            <person name="Walter F."/>
            <person name="Albersmeier A."/>
            <person name="Kalinowski J."/>
            <person name="Ruckert C."/>
        </authorList>
    </citation>
    <scope>NUCLEOTIDE SEQUENCE</scope>
    <source>
        <strain evidence="2">JCM 4434</strain>
    </source>
</reference>
<name>A0A8H9LNB2_KITAU</name>
<feature type="compositionally biased region" description="Basic and acidic residues" evidence="1">
    <location>
        <begin position="223"/>
        <end position="234"/>
    </location>
</feature>
<evidence type="ECO:0000256" key="1">
    <source>
        <dbReference type="SAM" id="MobiDB-lite"/>
    </source>
</evidence>
<feature type="region of interest" description="Disordered" evidence="1">
    <location>
        <begin position="196"/>
        <end position="241"/>
    </location>
</feature>
<reference evidence="2" key="2">
    <citation type="submission" date="2020-09" db="EMBL/GenBank/DDBJ databases">
        <authorList>
            <person name="Sun Q."/>
            <person name="Ohkuma M."/>
        </authorList>
    </citation>
    <scope>NUCLEOTIDE SEQUENCE</scope>
    <source>
        <strain evidence="2">JCM 4434</strain>
    </source>
</reference>
<sequence>MTVRGSGRAESSLDITEGTSHAGTGYWRRLRRTALPDPALVGPGDRLLIMTAILDRATTPTTPASPLRLSLAPDGVRAGRLDGAWWPRSRDLLLELPSLAAELDERWGRITRITVNPAQWPLIPRRIPVTGHTVHAGWFTTEQDEHTIAVFSYAPRRLTLLVVPPETDATGAAQLMAAAAGPANTSTASDLLAAQTGDGAAKPASRSDFLPSAVAPSNGAGEAGRRADIARDRAASWPVPA</sequence>
<accession>A0A8H9LNB2</accession>
<dbReference type="Proteomes" id="UP000610124">
    <property type="component" value="Unassembled WGS sequence"/>
</dbReference>
<dbReference type="EMBL" id="BMUB01000003">
    <property type="protein sequence ID" value="GGU64733.1"/>
    <property type="molecule type" value="Genomic_DNA"/>
</dbReference>
<evidence type="ECO:0000313" key="2">
    <source>
        <dbReference type="EMBL" id="GGU64733.1"/>
    </source>
</evidence>
<organism evidence="2 3">
    <name type="scientific">Kitasatospora aureofaciens</name>
    <name type="common">Streptomyces aureofaciens</name>
    <dbReference type="NCBI Taxonomy" id="1894"/>
    <lineage>
        <taxon>Bacteria</taxon>
        <taxon>Bacillati</taxon>
        <taxon>Actinomycetota</taxon>
        <taxon>Actinomycetes</taxon>
        <taxon>Kitasatosporales</taxon>
        <taxon>Streptomycetaceae</taxon>
        <taxon>Kitasatospora</taxon>
    </lineage>
</organism>
<proteinExistence type="predicted"/>
<dbReference type="AlphaFoldDB" id="A0A8H9LNB2"/>